<name>M0KAF6_9EURY</name>
<dbReference type="SUPFAM" id="SSF55961">
    <property type="entry name" value="Bet v1-like"/>
    <property type="match status" value="1"/>
</dbReference>
<gene>
    <name evidence="1" type="ORF">C435_13330</name>
</gene>
<evidence type="ECO:0000313" key="2">
    <source>
        <dbReference type="Proteomes" id="UP000011687"/>
    </source>
</evidence>
<dbReference type="AlphaFoldDB" id="M0KAF6"/>
<protein>
    <recommendedName>
        <fullName evidence="3">Polyketide cyclase/dehydrase</fullName>
    </recommendedName>
</protein>
<organism evidence="1 2">
    <name type="scientific">Haloarcula marismortui ATCC 33799</name>
    <dbReference type="NCBI Taxonomy" id="662475"/>
    <lineage>
        <taxon>Archaea</taxon>
        <taxon>Methanobacteriati</taxon>
        <taxon>Methanobacteriota</taxon>
        <taxon>Stenosarchaea group</taxon>
        <taxon>Halobacteria</taxon>
        <taxon>Halobacteriales</taxon>
        <taxon>Haloarculaceae</taxon>
        <taxon>Haloarcula</taxon>
    </lineage>
</organism>
<dbReference type="PATRIC" id="fig|662475.6.peg.2610"/>
<comment type="caution">
    <text evidence="1">The sequence shown here is derived from an EMBL/GenBank/DDBJ whole genome shotgun (WGS) entry which is preliminary data.</text>
</comment>
<accession>M0KAF6</accession>
<dbReference type="Gene3D" id="3.30.530.20">
    <property type="match status" value="1"/>
</dbReference>
<dbReference type="Proteomes" id="UP000011687">
    <property type="component" value="Unassembled WGS sequence"/>
</dbReference>
<proteinExistence type="predicted"/>
<evidence type="ECO:0000313" key="1">
    <source>
        <dbReference type="EMBL" id="EMA16825.1"/>
    </source>
</evidence>
<keyword evidence="2" id="KW-1185">Reference proteome</keyword>
<dbReference type="EMBL" id="AOLS01000062">
    <property type="protein sequence ID" value="EMA16825.1"/>
    <property type="molecule type" value="Genomic_DNA"/>
</dbReference>
<reference evidence="1 2" key="1">
    <citation type="journal article" date="2014" name="PLoS Genet.">
        <title>Phylogenetically driven sequencing of extremely halophilic archaea reveals strategies for static and dynamic osmo-response.</title>
        <authorList>
            <person name="Becker E.A."/>
            <person name="Seitzer P.M."/>
            <person name="Tritt A."/>
            <person name="Larsen D."/>
            <person name="Krusor M."/>
            <person name="Yao A.I."/>
            <person name="Wu D."/>
            <person name="Madern D."/>
            <person name="Eisen J.A."/>
            <person name="Darling A.E."/>
            <person name="Facciotti M.T."/>
        </authorList>
    </citation>
    <scope>NUCLEOTIDE SEQUENCE [LARGE SCALE GENOMIC DNA]</scope>
    <source>
        <strain evidence="1 2">ATCC 33799</strain>
    </source>
</reference>
<dbReference type="InterPro" id="IPR023393">
    <property type="entry name" value="START-like_dom_sf"/>
</dbReference>
<evidence type="ECO:0008006" key="3">
    <source>
        <dbReference type="Google" id="ProtNLM"/>
    </source>
</evidence>
<sequence>MWTGMREVERSRFVMARPPAVHRTLSPEAVVAAEGTFTVTAVEETETGTLVTAAGPGMSVPLRFESHDDGLRYTAEGEVGPFDHLETRITVVPEENGSRVTMRSTVSLNLPLPFADRIAAWKRGNEIERAIEELAADVPGR</sequence>